<dbReference type="Proteomes" id="UP000814140">
    <property type="component" value="Unassembled WGS sequence"/>
</dbReference>
<accession>A0ACB8SXV8</accession>
<comment type="caution">
    <text evidence="1">The sequence shown here is derived from an EMBL/GenBank/DDBJ whole genome shotgun (WGS) entry which is preliminary data.</text>
</comment>
<dbReference type="EMBL" id="MU277217">
    <property type="protein sequence ID" value="KAI0060746.1"/>
    <property type="molecule type" value="Genomic_DNA"/>
</dbReference>
<evidence type="ECO:0000313" key="1">
    <source>
        <dbReference type="EMBL" id="KAI0060746.1"/>
    </source>
</evidence>
<evidence type="ECO:0000313" key="2">
    <source>
        <dbReference type="Proteomes" id="UP000814140"/>
    </source>
</evidence>
<protein>
    <submittedName>
        <fullName evidence="1">Kinase-like protein</fullName>
    </submittedName>
</protein>
<keyword evidence="2" id="KW-1185">Reference proteome</keyword>
<reference evidence="1" key="2">
    <citation type="journal article" date="2022" name="New Phytol.">
        <title>Evolutionary transition to the ectomycorrhizal habit in the genomes of a hyperdiverse lineage of mushroom-forming fungi.</title>
        <authorList>
            <person name="Looney B."/>
            <person name="Miyauchi S."/>
            <person name="Morin E."/>
            <person name="Drula E."/>
            <person name="Courty P.E."/>
            <person name="Kohler A."/>
            <person name="Kuo A."/>
            <person name="LaButti K."/>
            <person name="Pangilinan J."/>
            <person name="Lipzen A."/>
            <person name="Riley R."/>
            <person name="Andreopoulos W."/>
            <person name="He G."/>
            <person name="Johnson J."/>
            <person name="Nolan M."/>
            <person name="Tritt A."/>
            <person name="Barry K.W."/>
            <person name="Grigoriev I.V."/>
            <person name="Nagy L.G."/>
            <person name="Hibbett D."/>
            <person name="Henrissat B."/>
            <person name="Matheny P.B."/>
            <person name="Labbe J."/>
            <person name="Martin F.M."/>
        </authorList>
    </citation>
    <scope>NUCLEOTIDE SEQUENCE</scope>
    <source>
        <strain evidence="1">HHB10654</strain>
    </source>
</reference>
<sequence length="435" mass="48379">MPFIPAPVPDLVGRTIDKTYKIIDLIGRGAFGAVFRAVDITSDGKQYALKCVLTGTPHSKQHRMQTREWSIHSQVDGHPNIVTLHNVIAVGRYTFLVFDICEGGDLFDAVTERRTYFRNDQLVKLAFVQLIDAVQHCHDRGIFHRDLKPENVLCSPDGAKVWLADFGLAEKMVATTKCGVGSRIYMSPECIGEEVRFSAFSNARSDVWALGVILVNMIASIGPWDAAVTTDPHFRSFLKDPTSLTQILPISQEAGLLLQSVFAFNPFERISLQELRMEVLKVKTFFMTDEEVAASSDEVKSAVEMYANQGTTPIPVSTPRFVPQERDLVDERSVPFDYTPRPIQGARFSISSSDSITPTESSSADSLLVTPETHPRAVADVKIIDITASMSNLAVPPSAKFYPLHSDLSIPTEQFIGPTRQTLLRHAMQRLRQQE</sequence>
<proteinExistence type="predicted"/>
<organism evidence="1 2">
    <name type="scientific">Artomyces pyxidatus</name>
    <dbReference type="NCBI Taxonomy" id="48021"/>
    <lineage>
        <taxon>Eukaryota</taxon>
        <taxon>Fungi</taxon>
        <taxon>Dikarya</taxon>
        <taxon>Basidiomycota</taxon>
        <taxon>Agaricomycotina</taxon>
        <taxon>Agaricomycetes</taxon>
        <taxon>Russulales</taxon>
        <taxon>Auriscalpiaceae</taxon>
        <taxon>Artomyces</taxon>
    </lineage>
</organism>
<reference evidence="1" key="1">
    <citation type="submission" date="2021-03" db="EMBL/GenBank/DDBJ databases">
        <authorList>
            <consortium name="DOE Joint Genome Institute"/>
            <person name="Ahrendt S."/>
            <person name="Looney B.P."/>
            <person name="Miyauchi S."/>
            <person name="Morin E."/>
            <person name="Drula E."/>
            <person name="Courty P.E."/>
            <person name="Chicoki N."/>
            <person name="Fauchery L."/>
            <person name="Kohler A."/>
            <person name="Kuo A."/>
            <person name="Labutti K."/>
            <person name="Pangilinan J."/>
            <person name="Lipzen A."/>
            <person name="Riley R."/>
            <person name="Andreopoulos W."/>
            <person name="He G."/>
            <person name="Johnson J."/>
            <person name="Barry K.W."/>
            <person name="Grigoriev I.V."/>
            <person name="Nagy L."/>
            <person name="Hibbett D."/>
            <person name="Henrissat B."/>
            <person name="Matheny P.B."/>
            <person name="Labbe J."/>
            <person name="Martin F."/>
        </authorList>
    </citation>
    <scope>NUCLEOTIDE SEQUENCE</scope>
    <source>
        <strain evidence="1">HHB10654</strain>
    </source>
</reference>
<gene>
    <name evidence="1" type="ORF">BV25DRAFT_1992800</name>
</gene>
<name>A0ACB8SXV8_9AGAM</name>